<dbReference type="AlphaFoldDB" id="A0A9N9HKX6"/>
<gene>
    <name evidence="1" type="ORF">CPELLU_LOCUS11399</name>
</gene>
<dbReference type="OrthoDB" id="2438263at2759"/>
<protein>
    <submittedName>
        <fullName evidence="1">25084_t:CDS:1</fullName>
    </submittedName>
</protein>
<proteinExistence type="predicted"/>
<dbReference type="Proteomes" id="UP000789759">
    <property type="component" value="Unassembled WGS sequence"/>
</dbReference>
<name>A0A9N9HKX6_9GLOM</name>
<reference evidence="1" key="1">
    <citation type="submission" date="2021-06" db="EMBL/GenBank/DDBJ databases">
        <authorList>
            <person name="Kallberg Y."/>
            <person name="Tangrot J."/>
            <person name="Rosling A."/>
        </authorList>
    </citation>
    <scope>NUCLEOTIDE SEQUENCE</scope>
    <source>
        <strain evidence="1">FL966</strain>
    </source>
</reference>
<dbReference type="EMBL" id="CAJVQA010010072">
    <property type="protein sequence ID" value="CAG8692899.1"/>
    <property type="molecule type" value="Genomic_DNA"/>
</dbReference>
<accession>A0A9N9HKX6</accession>
<keyword evidence="2" id="KW-1185">Reference proteome</keyword>
<comment type="caution">
    <text evidence="1">The sequence shown here is derived from an EMBL/GenBank/DDBJ whole genome shotgun (WGS) entry which is preliminary data.</text>
</comment>
<sequence length="67" mass="7676">MTVARALYNKTKYHFDGYYCLASVKEARQFAQTFTEFSVIILQDDKVKINLDVAAVGRTFYILQSSS</sequence>
<organism evidence="1 2">
    <name type="scientific">Cetraspora pellucida</name>
    <dbReference type="NCBI Taxonomy" id="1433469"/>
    <lineage>
        <taxon>Eukaryota</taxon>
        <taxon>Fungi</taxon>
        <taxon>Fungi incertae sedis</taxon>
        <taxon>Mucoromycota</taxon>
        <taxon>Glomeromycotina</taxon>
        <taxon>Glomeromycetes</taxon>
        <taxon>Diversisporales</taxon>
        <taxon>Gigasporaceae</taxon>
        <taxon>Cetraspora</taxon>
    </lineage>
</organism>
<evidence type="ECO:0000313" key="1">
    <source>
        <dbReference type="EMBL" id="CAG8692899.1"/>
    </source>
</evidence>
<evidence type="ECO:0000313" key="2">
    <source>
        <dbReference type="Proteomes" id="UP000789759"/>
    </source>
</evidence>